<dbReference type="InterPro" id="IPR050767">
    <property type="entry name" value="Sel1_AlgK"/>
</dbReference>
<reference evidence="3" key="1">
    <citation type="journal article" date="2020" name="Fungal Divers.">
        <title>Resolving the Mortierellaceae phylogeny through synthesis of multi-gene phylogenetics and phylogenomics.</title>
        <authorList>
            <person name="Vandepol N."/>
            <person name="Liber J."/>
            <person name="Desiro A."/>
            <person name="Na H."/>
            <person name="Kennedy M."/>
            <person name="Barry K."/>
            <person name="Grigoriev I.V."/>
            <person name="Miller A.N."/>
            <person name="O'Donnell K."/>
            <person name="Stajich J.E."/>
            <person name="Bonito G."/>
        </authorList>
    </citation>
    <scope>NUCLEOTIDE SEQUENCE</scope>
    <source>
        <strain evidence="3">NRRL 6426</strain>
    </source>
</reference>
<accession>A0A9P5S2F6</accession>
<dbReference type="Gene3D" id="1.25.40.10">
    <property type="entry name" value="Tetratricopeptide repeat domain"/>
    <property type="match status" value="2"/>
</dbReference>
<dbReference type="Proteomes" id="UP000748756">
    <property type="component" value="Unassembled WGS sequence"/>
</dbReference>
<dbReference type="InterPro" id="IPR006597">
    <property type="entry name" value="Sel1-like"/>
</dbReference>
<dbReference type="PANTHER" id="PTHR11102">
    <property type="entry name" value="SEL-1-LIKE PROTEIN"/>
    <property type="match status" value="1"/>
</dbReference>
<sequence>MTQTHSNVQAIRAVNKNSRPSTPNPDDIVYVEVYTDPEAKDQFVLWDDIRQVFDDALHVRHQTKALPFLKGADYVPLRPFRIAALPNVVLDVHVSEPKATTTQAEVSPTPATQQPPAPAPQQPSGLDHIRQQASHYPKYDPLTALQSNPPPPLAPQRPAFVTTPVHVVNNNNKEAFLKRAEEETTKSTAVAHVELKMLNDQGDISSEDHKKVMECYLRNILRGHTKALISVGDLFNEGQEVTQNRKAALDWYLKAAFQGDAHAQAKADALIYSNHNKVRTSACLGNAFENGSVCTEDTLAMRMLDDVSNATRDSAEKRDVVIESIASLSIVDQQHDNEPSPYDHPSMRPQRPQRPRSTFSAYFESDTISIVICDAKEGNRNAQFALGERYRLGKGLPQNNKAALNWILKAAHQGDGAAQYQAGQMYEEGCGTRTGKELVAAEAWYSQGC</sequence>
<evidence type="ECO:0000313" key="4">
    <source>
        <dbReference type="Proteomes" id="UP000748756"/>
    </source>
</evidence>
<proteinExistence type="inferred from homology"/>
<dbReference type="OrthoDB" id="2387984at2759"/>
<comment type="caution">
    <text evidence="3">The sequence shown here is derived from an EMBL/GenBank/DDBJ whole genome shotgun (WGS) entry which is preliminary data.</text>
</comment>
<dbReference type="PANTHER" id="PTHR11102:SF160">
    <property type="entry name" value="ERAD-ASSOCIATED E3 UBIQUITIN-PROTEIN LIGASE COMPONENT HRD3"/>
    <property type="match status" value="1"/>
</dbReference>
<feature type="region of interest" description="Disordered" evidence="2">
    <location>
        <begin position="332"/>
        <end position="356"/>
    </location>
</feature>
<evidence type="ECO:0000256" key="2">
    <source>
        <dbReference type="SAM" id="MobiDB-lite"/>
    </source>
</evidence>
<dbReference type="SUPFAM" id="SSF81901">
    <property type="entry name" value="HCP-like"/>
    <property type="match status" value="2"/>
</dbReference>
<protein>
    <recommendedName>
        <fullName evidence="5">HCP-like protein</fullName>
    </recommendedName>
</protein>
<evidence type="ECO:0008006" key="5">
    <source>
        <dbReference type="Google" id="ProtNLM"/>
    </source>
</evidence>
<comment type="similarity">
    <text evidence="1">Belongs to the sel-1 family.</text>
</comment>
<evidence type="ECO:0000313" key="3">
    <source>
        <dbReference type="EMBL" id="KAF9152887.1"/>
    </source>
</evidence>
<organism evidence="3 4">
    <name type="scientific">Linnemannia schmuckeri</name>
    <dbReference type="NCBI Taxonomy" id="64567"/>
    <lineage>
        <taxon>Eukaryota</taxon>
        <taxon>Fungi</taxon>
        <taxon>Fungi incertae sedis</taxon>
        <taxon>Mucoromycota</taxon>
        <taxon>Mortierellomycotina</taxon>
        <taxon>Mortierellomycetes</taxon>
        <taxon>Mortierellales</taxon>
        <taxon>Mortierellaceae</taxon>
        <taxon>Linnemannia</taxon>
    </lineage>
</organism>
<dbReference type="SMART" id="SM00671">
    <property type="entry name" value="SEL1"/>
    <property type="match status" value="2"/>
</dbReference>
<dbReference type="InterPro" id="IPR011990">
    <property type="entry name" value="TPR-like_helical_dom_sf"/>
</dbReference>
<dbReference type="Pfam" id="PF08238">
    <property type="entry name" value="Sel1"/>
    <property type="match status" value="3"/>
</dbReference>
<keyword evidence="4" id="KW-1185">Reference proteome</keyword>
<name>A0A9P5S2F6_9FUNG</name>
<evidence type="ECO:0000256" key="1">
    <source>
        <dbReference type="ARBA" id="ARBA00038101"/>
    </source>
</evidence>
<dbReference type="AlphaFoldDB" id="A0A9P5S2F6"/>
<gene>
    <name evidence="3" type="ORF">BG015_004519</name>
</gene>
<dbReference type="EMBL" id="JAAAUQ010000212">
    <property type="protein sequence ID" value="KAF9152887.1"/>
    <property type="molecule type" value="Genomic_DNA"/>
</dbReference>
<feature type="region of interest" description="Disordered" evidence="2">
    <location>
        <begin position="99"/>
        <end position="129"/>
    </location>
</feature>